<dbReference type="Proteomes" id="UP000230069">
    <property type="component" value="Unassembled WGS sequence"/>
</dbReference>
<organism evidence="1 2">
    <name type="scientific">Aquilegia coerulea</name>
    <name type="common">Rocky mountain columbine</name>
    <dbReference type="NCBI Taxonomy" id="218851"/>
    <lineage>
        <taxon>Eukaryota</taxon>
        <taxon>Viridiplantae</taxon>
        <taxon>Streptophyta</taxon>
        <taxon>Embryophyta</taxon>
        <taxon>Tracheophyta</taxon>
        <taxon>Spermatophyta</taxon>
        <taxon>Magnoliopsida</taxon>
        <taxon>Ranunculales</taxon>
        <taxon>Ranunculaceae</taxon>
        <taxon>Thalictroideae</taxon>
        <taxon>Aquilegia</taxon>
    </lineage>
</organism>
<sequence>MDGLKSFLGPEILGILSINDRKGDNVEKEDNGEFVKPPVVLFPALTSLQLEDMREWEEETIPDLSSTASITIMPCLSELKINYCPKLKVIPLYMLSPALKDLEINFCPQLTRDMPSCLPPFLEKLKFWNCKFLDFMPDNLKHLTNLQTLRIIDCPILAQRFKRTEEISYKIEIVPDQERDFRLSGVTTKGS</sequence>
<protein>
    <recommendedName>
        <fullName evidence="3">NB-ARC domain-containing protein</fullName>
    </recommendedName>
</protein>
<evidence type="ECO:0008006" key="3">
    <source>
        <dbReference type="Google" id="ProtNLM"/>
    </source>
</evidence>
<dbReference type="Gene3D" id="3.80.10.10">
    <property type="entry name" value="Ribonuclease Inhibitor"/>
    <property type="match status" value="1"/>
</dbReference>
<dbReference type="AlphaFoldDB" id="A0A2G5CH48"/>
<keyword evidence="2" id="KW-1185">Reference proteome</keyword>
<dbReference type="SUPFAM" id="SSF52047">
    <property type="entry name" value="RNI-like"/>
    <property type="match status" value="1"/>
</dbReference>
<gene>
    <name evidence="1" type="ORF">AQUCO_05500098v1</name>
</gene>
<evidence type="ECO:0000313" key="2">
    <source>
        <dbReference type="Proteomes" id="UP000230069"/>
    </source>
</evidence>
<dbReference type="InterPro" id="IPR032675">
    <property type="entry name" value="LRR_dom_sf"/>
</dbReference>
<dbReference type="EMBL" id="KZ305072">
    <property type="protein sequence ID" value="PIA30563.1"/>
    <property type="molecule type" value="Genomic_DNA"/>
</dbReference>
<reference evidence="1 2" key="1">
    <citation type="submission" date="2017-09" db="EMBL/GenBank/DDBJ databases">
        <title>WGS assembly of Aquilegia coerulea Goldsmith.</title>
        <authorList>
            <person name="Hodges S."/>
            <person name="Kramer E."/>
            <person name="Nordborg M."/>
            <person name="Tomkins J."/>
            <person name="Borevitz J."/>
            <person name="Derieg N."/>
            <person name="Yan J."/>
            <person name="Mihaltcheva S."/>
            <person name="Hayes R.D."/>
            <person name="Rokhsar D."/>
        </authorList>
    </citation>
    <scope>NUCLEOTIDE SEQUENCE [LARGE SCALE GENOMIC DNA]</scope>
    <source>
        <strain evidence="2">cv. Goldsmith</strain>
    </source>
</reference>
<evidence type="ECO:0000313" key="1">
    <source>
        <dbReference type="EMBL" id="PIA30563.1"/>
    </source>
</evidence>
<dbReference type="OrthoDB" id="1998152at2759"/>
<accession>A0A2G5CH48</accession>
<proteinExistence type="predicted"/>
<name>A0A2G5CH48_AQUCA</name>
<dbReference type="STRING" id="218851.A0A2G5CH48"/>
<dbReference type="InParanoid" id="A0A2G5CH48"/>